<name>A0ABQ4Y5D9_9ASTR</name>
<proteinExistence type="predicted"/>
<protein>
    <submittedName>
        <fullName evidence="1">Uncharacterized protein</fullName>
    </submittedName>
</protein>
<organism evidence="1 2">
    <name type="scientific">Tanacetum coccineum</name>
    <dbReference type="NCBI Taxonomy" id="301880"/>
    <lineage>
        <taxon>Eukaryota</taxon>
        <taxon>Viridiplantae</taxon>
        <taxon>Streptophyta</taxon>
        <taxon>Embryophyta</taxon>
        <taxon>Tracheophyta</taxon>
        <taxon>Spermatophyta</taxon>
        <taxon>Magnoliopsida</taxon>
        <taxon>eudicotyledons</taxon>
        <taxon>Gunneridae</taxon>
        <taxon>Pentapetalae</taxon>
        <taxon>asterids</taxon>
        <taxon>campanulids</taxon>
        <taxon>Asterales</taxon>
        <taxon>Asteraceae</taxon>
        <taxon>Asteroideae</taxon>
        <taxon>Anthemideae</taxon>
        <taxon>Anthemidinae</taxon>
        <taxon>Tanacetum</taxon>
    </lineage>
</organism>
<comment type="caution">
    <text evidence="1">The sequence shown here is derived from an EMBL/GenBank/DDBJ whole genome shotgun (WGS) entry which is preliminary data.</text>
</comment>
<dbReference type="Proteomes" id="UP001151760">
    <property type="component" value="Unassembled WGS sequence"/>
</dbReference>
<reference evidence="1" key="1">
    <citation type="journal article" date="2022" name="Int. J. Mol. Sci.">
        <title>Draft Genome of Tanacetum Coccineum: Genomic Comparison of Closely Related Tanacetum-Family Plants.</title>
        <authorList>
            <person name="Yamashiro T."/>
            <person name="Shiraishi A."/>
            <person name="Nakayama K."/>
            <person name="Satake H."/>
        </authorList>
    </citation>
    <scope>NUCLEOTIDE SEQUENCE</scope>
</reference>
<evidence type="ECO:0000313" key="1">
    <source>
        <dbReference type="EMBL" id="GJS72879.1"/>
    </source>
</evidence>
<dbReference type="EMBL" id="BQNB010010112">
    <property type="protein sequence ID" value="GJS72879.1"/>
    <property type="molecule type" value="Genomic_DNA"/>
</dbReference>
<reference evidence="1" key="2">
    <citation type="submission" date="2022-01" db="EMBL/GenBank/DDBJ databases">
        <authorList>
            <person name="Yamashiro T."/>
            <person name="Shiraishi A."/>
            <person name="Satake H."/>
            <person name="Nakayama K."/>
        </authorList>
    </citation>
    <scope>NUCLEOTIDE SEQUENCE</scope>
</reference>
<accession>A0ABQ4Y5D9</accession>
<evidence type="ECO:0000313" key="2">
    <source>
        <dbReference type="Proteomes" id="UP001151760"/>
    </source>
</evidence>
<sequence length="133" mass="14873">MWSFCPLAALTVQLEPLILLRVLILLELKVLLIVKTTVENLRGMLARVEKLLLIGLSVSVSAGFGYDPGVTQAEEGPKTKFCSLMAVFFNKFKFILHTLSVVCQLKEPTVDDICEHKMLERSGTPQLLRDWGV</sequence>
<gene>
    <name evidence="1" type="ORF">Tco_0705720</name>
</gene>
<keyword evidence="2" id="KW-1185">Reference proteome</keyword>